<feature type="domain" description="Formamidopyrimidine-DNA glycosylase catalytic" evidence="10">
    <location>
        <begin position="2"/>
        <end position="103"/>
    </location>
</feature>
<dbReference type="Gene3D" id="1.10.8.50">
    <property type="match status" value="1"/>
</dbReference>
<evidence type="ECO:0000313" key="12">
    <source>
        <dbReference type="Proteomes" id="UP000683139"/>
    </source>
</evidence>
<evidence type="ECO:0000256" key="8">
    <source>
        <dbReference type="ARBA" id="ARBA00023268"/>
    </source>
</evidence>
<dbReference type="PROSITE" id="PS51068">
    <property type="entry name" value="FPG_CAT"/>
    <property type="match status" value="1"/>
</dbReference>
<dbReference type="GO" id="GO:0016829">
    <property type="term" value="F:lyase activity"/>
    <property type="evidence" value="ECO:0007669"/>
    <property type="project" value="UniProtKB-KW"/>
</dbReference>
<evidence type="ECO:0000313" key="11">
    <source>
        <dbReference type="EMBL" id="GIP14926.1"/>
    </source>
</evidence>
<dbReference type="Proteomes" id="UP000683139">
    <property type="component" value="Unassembled WGS sequence"/>
</dbReference>
<keyword evidence="7" id="KW-0456">Lyase</keyword>
<dbReference type="InterPro" id="IPR015886">
    <property type="entry name" value="H2TH_FPG"/>
</dbReference>
<dbReference type="Gene3D" id="3.20.190.10">
    <property type="entry name" value="MutM-like, N-terminal"/>
    <property type="match status" value="1"/>
</dbReference>
<organism evidence="11 12">
    <name type="scientific">Paenibacillus montaniterrae</name>
    <dbReference type="NCBI Taxonomy" id="429341"/>
    <lineage>
        <taxon>Bacteria</taxon>
        <taxon>Bacillati</taxon>
        <taxon>Bacillota</taxon>
        <taxon>Bacilli</taxon>
        <taxon>Bacillales</taxon>
        <taxon>Paenibacillaceae</taxon>
        <taxon>Paenibacillus</taxon>
    </lineage>
</organism>
<dbReference type="GO" id="GO:0006284">
    <property type="term" value="P:base-excision repair"/>
    <property type="evidence" value="ECO:0007669"/>
    <property type="project" value="InterPro"/>
</dbReference>
<keyword evidence="6" id="KW-0234">DNA repair</keyword>
<keyword evidence="9" id="KW-0326">Glycosidase</keyword>
<dbReference type="Pfam" id="PF01149">
    <property type="entry name" value="Fapy_DNA_glyco"/>
    <property type="match status" value="1"/>
</dbReference>
<dbReference type="AlphaFoldDB" id="A0A919YMP0"/>
<evidence type="ECO:0000256" key="1">
    <source>
        <dbReference type="ARBA" id="ARBA00001668"/>
    </source>
</evidence>
<dbReference type="GO" id="GO:0003684">
    <property type="term" value="F:damaged DNA binding"/>
    <property type="evidence" value="ECO:0007669"/>
    <property type="project" value="InterPro"/>
</dbReference>
<dbReference type="PANTHER" id="PTHR22993">
    <property type="entry name" value="FORMAMIDOPYRIMIDINE-DNA GLYCOSYLASE"/>
    <property type="match status" value="1"/>
</dbReference>
<dbReference type="SUPFAM" id="SSF46946">
    <property type="entry name" value="S13-like H2TH domain"/>
    <property type="match status" value="1"/>
</dbReference>
<evidence type="ECO:0000256" key="6">
    <source>
        <dbReference type="ARBA" id="ARBA00023204"/>
    </source>
</evidence>
<dbReference type="InterPro" id="IPR035937">
    <property type="entry name" value="FPG_N"/>
</dbReference>
<evidence type="ECO:0000256" key="5">
    <source>
        <dbReference type="ARBA" id="ARBA00023125"/>
    </source>
</evidence>
<evidence type="ECO:0000256" key="4">
    <source>
        <dbReference type="ARBA" id="ARBA00022801"/>
    </source>
</evidence>
<evidence type="ECO:0000256" key="7">
    <source>
        <dbReference type="ARBA" id="ARBA00023239"/>
    </source>
</evidence>
<name>A0A919YMP0_9BACL</name>
<dbReference type="InterPro" id="IPR012319">
    <property type="entry name" value="FPG_cat"/>
</dbReference>
<keyword evidence="8" id="KW-0511">Multifunctional enzyme</keyword>
<dbReference type="EMBL" id="BOSE01000001">
    <property type="protein sequence ID" value="GIP14926.1"/>
    <property type="molecule type" value="Genomic_DNA"/>
</dbReference>
<sequence length="270" mass="29831">MYELPELEVIKAIMAEKYAGATITKVICNTKAITGKKAKLCEELQGATIWFVERRAGHLVLHLDTGKRLLIYFDHDSTFYGGEAGERLKSGSALVLELGDRYMAFGKLPEQAVQLLTVREVEELLRGCAPDPLDKRFTQSYLLGQLGKKRSSLKTFLLDATVVSGIGAVYSDEILYAANLHPARKANSLSTEEGEQLYEAIRNILKAAISDGGIRIQPLYAQDSLTGSYSDQLAVYGREGDYALDTTEPVELITVAKQKCYICPTRQQLS</sequence>
<proteinExistence type="inferred from homology"/>
<keyword evidence="3" id="KW-0227">DNA damage</keyword>
<evidence type="ECO:0000256" key="3">
    <source>
        <dbReference type="ARBA" id="ARBA00022763"/>
    </source>
</evidence>
<comment type="similarity">
    <text evidence="2">Belongs to the FPG family.</text>
</comment>
<dbReference type="SMART" id="SM01232">
    <property type="entry name" value="H2TH"/>
    <property type="match status" value="1"/>
</dbReference>
<dbReference type="PANTHER" id="PTHR22993:SF9">
    <property type="entry name" value="FORMAMIDOPYRIMIDINE-DNA GLYCOSYLASE"/>
    <property type="match status" value="1"/>
</dbReference>
<dbReference type="InterPro" id="IPR010979">
    <property type="entry name" value="Ribosomal_uS13-like_H2TH"/>
</dbReference>
<keyword evidence="4" id="KW-0378">Hydrolase</keyword>
<gene>
    <name evidence="11" type="primary">mutM_1</name>
    <name evidence="11" type="ORF">J40TS1_05680</name>
</gene>
<dbReference type="RefSeq" id="WP_213513105.1">
    <property type="nucleotide sequence ID" value="NZ_BOSE01000001.1"/>
</dbReference>
<protein>
    <submittedName>
        <fullName evidence="11">Formamidopyrimidine-DNA glycosylase</fullName>
    </submittedName>
</protein>
<dbReference type="SUPFAM" id="SSF81624">
    <property type="entry name" value="N-terminal domain of MutM-like DNA repair proteins"/>
    <property type="match status" value="1"/>
</dbReference>
<keyword evidence="5" id="KW-0238">DNA-binding</keyword>
<evidence type="ECO:0000259" key="10">
    <source>
        <dbReference type="PROSITE" id="PS51068"/>
    </source>
</evidence>
<accession>A0A919YMP0</accession>
<keyword evidence="12" id="KW-1185">Reference proteome</keyword>
<dbReference type="Pfam" id="PF06831">
    <property type="entry name" value="H2TH"/>
    <property type="match status" value="1"/>
</dbReference>
<comment type="catalytic activity">
    <reaction evidence="1">
        <text>Hydrolysis of DNA containing ring-opened 7-methylguanine residues, releasing 2,6-diamino-4-hydroxy-5-(N-methyl)formamidopyrimidine.</text>
        <dbReference type="EC" id="3.2.2.23"/>
    </reaction>
</comment>
<dbReference type="GO" id="GO:0003906">
    <property type="term" value="F:DNA-(apurinic or apyrimidinic site) endonuclease activity"/>
    <property type="evidence" value="ECO:0007669"/>
    <property type="project" value="InterPro"/>
</dbReference>
<evidence type="ECO:0000256" key="9">
    <source>
        <dbReference type="ARBA" id="ARBA00023295"/>
    </source>
</evidence>
<evidence type="ECO:0000256" key="2">
    <source>
        <dbReference type="ARBA" id="ARBA00009409"/>
    </source>
</evidence>
<dbReference type="GO" id="GO:0008270">
    <property type="term" value="F:zinc ion binding"/>
    <property type="evidence" value="ECO:0007669"/>
    <property type="project" value="InterPro"/>
</dbReference>
<comment type="caution">
    <text evidence="11">The sequence shown here is derived from an EMBL/GenBank/DDBJ whole genome shotgun (WGS) entry which is preliminary data.</text>
</comment>
<dbReference type="GO" id="GO:0034039">
    <property type="term" value="F:8-oxo-7,8-dihydroguanine DNA N-glycosylase activity"/>
    <property type="evidence" value="ECO:0007669"/>
    <property type="project" value="TreeGrafter"/>
</dbReference>
<reference evidence="11" key="1">
    <citation type="submission" date="2021-03" db="EMBL/GenBank/DDBJ databases">
        <title>Antimicrobial resistance genes in bacteria isolated from Japanese honey, and their potential for conferring macrolide and lincosamide resistance in the American foulbrood pathogen Paenibacillus larvae.</title>
        <authorList>
            <person name="Okamoto M."/>
            <person name="Kumagai M."/>
            <person name="Kanamori H."/>
            <person name="Takamatsu D."/>
        </authorList>
    </citation>
    <scope>NUCLEOTIDE SEQUENCE</scope>
    <source>
        <strain evidence="11">J40TS1</strain>
    </source>
</reference>